<evidence type="ECO:0000256" key="5">
    <source>
        <dbReference type="ARBA" id="ARBA00022968"/>
    </source>
</evidence>
<dbReference type="Proteomes" id="UP000271974">
    <property type="component" value="Unassembled WGS sequence"/>
</dbReference>
<dbReference type="PANTHER" id="PTHR14647:SF87">
    <property type="entry name" value="PUTATIVE-RELATED"/>
    <property type="match status" value="1"/>
</dbReference>
<evidence type="ECO:0000256" key="2">
    <source>
        <dbReference type="ARBA" id="ARBA00008124"/>
    </source>
</evidence>
<evidence type="ECO:0000313" key="12">
    <source>
        <dbReference type="EMBL" id="RUS79094.1"/>
    </source>
</evidence>
<keyword evidence="3" id="KW-0808">Transferase</keyword>
<protein>
    <recommendedName>
        <fullName evidence="14">Sulfotransferase domain-containing protein</fullName>
    </recommendedName>
</protein>
<keyword evidence="4 11" id="KW-0812">Transmembrane</keyword>
<evidence type="ECO:0000256" key="8">
    <source>
        <dbReference type="ARBA" id="ARBA00023136"/>
    </source>
</evidence>
<gene>
    <name evidence="12" type="ORF">EGW08_013147</name>
</gene>
<dbReference type="GO" id="GO:0001733">
    <property type="term" value="F:galactosylceramide sulfotransferase activity"/>
    <property type="evidence" value="ECO:0007669"/>
    <property type="project" value="InterPro"/>
</dbReference>
<organism evidence="12 13">
    <name type="scientific">Elysia chlorotica</name>
    <name type="common">Eastern emerald elysia</name>
    <name type="synonym">Sea slug</name>
    <dbReference type="NCBI Taxonomy" id="188477"/>
    <lineage>
        <taxon>Eukaryota</taxon>
        <taxon>Metazoa</taxon>
        <taxon>Spiralia</taxon>
        <taxon>Lophotrochozoa</taxon>
        <taxon>Mollusca</taxon>
        <taxon>Gastropoda</taxon>
        <taxon>Heterobranchia</taxon>
        <taxon>Euthyneura</taxon>
        <taxon>Panpulmonata</taxon>
        <taxon>Sacoglossa</taxon>
        <taxon>Placobranchoidea</taxon>
        <taxon>Plakobranchidae</taxon>
        <taxon>Elysia</taxon>
    </lineage>
</organism>
<name>A0A3S1BAS2_ELYCH</name>
<dbReference type="AlphaFoldDB" id="A0A3S1BAS2"/>
<dbReference type="EMBL" id="RQTK01000471">
    <property type="protein sequence ID" value="RUS79094.1"/>
    <property type="molecule type" value="Genomic_DNA"/>
</dbReference>
<keyword evidence="6 11" id="KW-1133">Transmembrane helix</keyword>
<dbReference type="InterPro" id="IPR027417">
    <property type="entry name" value="P-loop_NTPase"/>
</dbReference>
<keyword evidence="8 11" id="KW-0472">Membrane</keyword>
<evidence type="ECO:0000313" key="13">
    <source>
        <dbReference type="Proteomes" id="UP000271974"/>
    </source>
</evidence>
<keyword evidence="13" id="KW-1185">Reference proteome</keyword>
<feature type="compositionally biased region" description="Basic residues" evidence="10">
    <location>
        <begin position="14"/>
        <end position="32"/>
    </location>
</feature>
<dbReference type="Pfam" id="PF06990">
    <property type="entry name" value="Gal-3-0_sulfotr"/>
    <property type="match status" value="1"/>
</dbReference>
<evidence type="ECO:0000256" key="10">
    <source>
        <dbReference type="SAM" id="MobiDB-lite"/>
    </source>
</evidence>
<keyword evidence="7" id="KW-0333">Golgi apparatus</keyword>
<evidence type="ECO:0008006" key="14">
    <source>
        <dbReference type="Google" id="ProtNLM"/>
    </source>
</evidence>
<evidence type="ECO:0000256" key="4">
    <source>
        <dbReference type="ARBA" id="ARBA00022692"/>
    </source>
</evidence>
<feature type="region of interest" description="Disordered" evidence="10">
    <location>
        <begin position="13"/>
        <end position="35"/>
    </location>
</feature>
<reference evidence="12 13" key="1">
    <citation type="submission" date="2019-01" db="EMBL/GenBank/DDBJ databases">
        <title>A draft genome assembly of the solar-powered sea slug Elysia chlorotica.</title>
        <authorList>
            <person name="Cai H."/>
            <person name="Li Q."/>
            <person name="Fang X."/>
            <person name="Li J."/>
            <person name="Curtis N.E."/>
            <person name="Altenburger A."/>
            <person name="Shibata T."/>
            <person name="Feng M."/>
            <person name="Maeda T."/>
            <person name="Schwartz J.A."/>
            <person name="Shigenobu S."/>
            <person name="Lundholm N."/>
            <person name="Nishiyama T."/>
            <person name="Yang H."/>
            <person name="Hasebe M."/>
            <person name="Li S."/>
            <person name="Pierce S.K."/>
            <person name="Wang J."/>
        </authorList>
    </citation>
    <scope>NUCLEOTIDE SEQUENCE [LARGE SCALE GENOMIC DNA]</scope>
    <source>
        <strain evidence="12">EC2010</strain>
        <tissue evidence="12">Whole organism of an adult</tissue>
    </source>
</reference>
<proteinExistence type="inferred from homology"/>
<dbReference type="OrthoDB" id="514299at2759"/>
<keyword evidence="9" id="KW-0325">Glycoprotein</keyword>
<dbReference type="Gene3D" id="3.40.50.300">
    <property type="entry name" value="P-loop containing nucleotide triphosphate hydrolases"/>
    <property type="match status" value="1"/>
</dbReference>
<comment type="caution">
    <text evidence="12">The sequence shown here is derived from an EMBL/GenBank/DDBJ whole genome shotgun (WGS) entry which is preliminary data.</text>
</comment>
<evidence type="ECO:0000256" key="7">
    <source>
        <dbReference type="ARBA" id="ARBA00023034"/>
    </source>
</evidence>
<keyword evidence="5" id="KW-0735">Signal-anchor</keyword>
<accession>A0A3S1BAS2</accession>
<evidence type="ECO:0000256" key="3">
    <source>
        <dbReference type="ARBA" id="ARBA00022679"/>
    </source>
</evidence>
<comment type="subcellular location">
    <subcellularLocation>
        <location evidence="1">Golgi apparatus membrane</location>
        <topology evidence="1">Single-pass type II membrane protein</topology>
    </subcellularLocation>
</comment>
<evidence type="ECO:0000256" key="11">
    <source>
        <dbReference type="SAM" id="Phobius"/>
    </source>
</evidence>
<evidence type="ECO:0000256" key="6">
    <source>
        <dbReference type="ARBA" id="ARBA00022989"/>
    </source>
</evidence>
<dbReference type="GO" id="GO:0009247">
    <property type="term" value="P:glycolipid biosynthetic process"/>
    <property type="evidence" value="ECO:0007669"/>
    <property type="project" value="InterPro"/>
</dbReference>
<feature type="transmembrane region" description="Helical" evidence="11">
    <location>
        <begin position="59"/>
        <end position="79"/>
    </location>
</feature>
<comment type="similarity">
    <text evidence="2">Belongs to the galactose-3-O-sulfotransferase family.</text>
</comment>
<dbReference type="GO" id="GO:0000139">
    <property type="term" value="C:Golgi membrane"/>
    <property type="evidence" value="ECO:0007669"/>
    <property type="project" value="UniProtKB-SubCell"/>
</dbReference>
<evidence type="ECO:0000256" key="9">
    <source>
        <dbReference type="ARBA" id="ARBA00023180"/>
    </source>
</evidence>
<dbReference type="InterPro" id="IPR009729">
    <property type="entry name" value="Gal-3-0_sulfotransfrase"/>
</dbReference>
<sequence>MKPKLFLGLDLGFKHRSHNPSKSERKKRKGFKQKTPGQRRILDFKTAFLRSKMLSKRRLLPAAAVILMLLILALCLLGLRMDTEEQILQCCASPAKTPKYQYAKEVRQVVFAKVHKAASSTIQNILLRFAMSRNLSLLLPVEGTLFSEWTSQISPENVLPHPTGETMFDMLTVHVLYNQSEMDKYFPKSAFRVAIVRDPLQHAVSALAYYSTVWPYTDLTAGLRKHRADPVTGLLMHPEDFSGIRGGCPELGSWVANRMSYDLGVLDHSSSAHRLRHDYKALRDFVDSLHKQFNLVLIADFFDESIVLLRRRLGWSMKDILYLTVNALPDDQNSVWRKQPDLTPDQLTPFKQCNKIDYEVFDHFLNLFFDIIGGEAYFQQEVDAFRAVQQKVKKFCKHGLKKTLVIPAGAWNEKFVVKRCDCLVMEAEELHLVQAAKRKQLRLYEAFKAFNKSDSTLKAFNKKNST</sequence>
<dbReference type="PANTHER" id="PTHR14647">
    <property type="entry name" value="GALACTOSE-3-O-SULFOTRANSFERASE"/>
    <property type="match status" value="1"/>
</dbReference>
<evidence type="ECO:0000256" key="1">
    <source>
        <dbReference type="ARBA" id="ARBA00004323"/>
    </source>
</evidence>